<keyword evidence="1" id="KW-1133">Transmembrane helix</keyword>
<keyword evidence="1" id="KW-0812">Transmembrane</keyword>
<feature type="transmembrane region" description="Helical" evidence="1">
    <location>
        <begin position="47"/>
        <end position="65"/>
    </location>
</feature>
<protein>
    <submittedName>
        <fullName evidence="2">Uncharacterized protein</fullName>
    </submittedName>
</protein>
<feature type="transmembrane region" description="Helical" evidence="1">
    <location>
        <begin position="6"/>
        <end position="26"/>
    </location>
</feature>
<accession>A0AAV8UI51</accession>
<reference evidence="2 3" key="1">
    <citation type="journal article" date="2023" name="Nat. Commun.">
        <title>Origin of minicircular mitochondrial genomes in red algae.</title>
        <authorList>
            <person name="Lee Y."/>
            <person name="Cho C.H."/>
            <person name="Lee Y.M."/>
            <person name="Park S.I."/>
            <person name="Yang J.H."/>
            <person name="West J.A."/>
            <person name="Bhattacharya D."/>
            <person name="Yoon H.S."/>
        </authorList>
    </citation>
    <scope>NUCLEOTIDE SEQUENCE [LARGE SCALE GENOMIC DNA]</scope>
    <source>
        <strain evidence="2 3">CCMP1338</strain>
        <tissue evidence="2">Whole cell</tissue>
    </source>
</reference>
<dbReference type="Proteomes" id="UP001157974">
    <property type="component" value="Unassembled WGS sequence"/>
</dbReference>
<gene>
    <name evidence="2" type="ORF">NDN08_006618</name>
</gene>
<keyword evidence="3" id="KW-1185">Reference proteome</keyword>
<dbReference type="AlphaFoldDB" id="A0AAV8UI51"/>
<evidence type="ECO:0000256" key="1">
    <source>
        <dbReference type="SAM" id="Phobius"/>
    </source>
</evidence>
<proteinExistence type="predicted"/>
<name>A0AAV8UI51_9RHOD</name>
<evidence type="ECO:0000313" key="2">
    <source>
        <dbReference type="EMBL" id="KAJ8902210.1"/>
    </source>
</evidence>
<comment type="caution">
    <text evidence="2">The sequence shown here is derived from an EMBL/GenBank/DDBJ whole genome shotgun (WGS) entry which is preliminary data.</text>
</comment>
<dbReference type="EMBL" id="JAMWBK010000009">
    <property type="protein sequence ID" value="KAJ8902210.1"/>
    <property type="molecule type" value="Genomic_DNA"/>
</dbReference>
<keyword evidence="1" id="KW-0472">Membrane</keyword>
<sequence>MLTQIGIGVSAVAIGGVAVYELLGGFQRPEVKEMDMPLGGKTAMMKLTIGYGGVLGGIVGAFKAAPSGNVRKLAMLYDNPDDLKKINSGPEHGRFFSGVILDDFPEEERSEAETRLSAAGYKKYPLFSGKAYAANYKIRRWPFISASLACTLPNVFSRVENHTEKNKNHKVRMLIEFFADNVNGCMCSVTDTTALEKYLYEDVRANEPKPGGAKKHK</sequence>
<organism evidence="2 3">
    <name type="scientific">Rhodosorus marinus</name>
    <dbReference type="NCBI Taxonomy" id="101924"/>
    <lineage>
        <taxon>Eukaryota</taxon>
        <taxon>Rhodophyta</taxon>
        <taxon>Stylonematophyceae</taxon>
        <taxon>Stylonematales</taxon>
        <taxon>Stylonemataceae</taxon>
        <taxon>Rhodosorus</taxon>
    </lineage>
</organism>
<evidence type="ECO:0000313" key="3">
    <source>
        <dbReference type="Proteomes" id="UP001157974"/>
    </source>
</evidence>